<dbReference type="AlphaFoldDB" id="A0AA39M8E6"/>
<organism evidence="1 2">
    <name type="scientific">Steinernema hermaphroditum</name>
    <dbReference type="NCBI Taxonomy" id="289476"/>
    <lineage>
        <taxon>Eukaryota</taxon>
        <taxon>Metazoa</taxon>
        <taxon>Ecdysozoa</taxon>
        <taxon>Nematoda</taxon>
        <taxon>Chromadorea</taxon>
        <taxon>Rhabditida</taxon>
        <taxon>Tylenchina</taxon>
        <taxon>Panagrolaimomorpha</taxon>
        <taxon>Strongyloidoidea</taxon>
        <taxon>Steinernematidae</taxon>
        <taxon>Steinernema</taxon>
    </lineage>
</organism>
<evidence type="ECO:0000313" key="2">
    <source>
        <dbReference type="Proteomes" id="UP001175271"/>
    </source>
</evidence>
<name>A0AA39M8E6_9BILA</name>
<comment type="caution">
    <text evidence="1">The sequence shown here is derived from an EMBL/GenBank/DDBJ whole genome shotgun (WGS) entry which is preliminary data.</text>
</comment>
<dbReference type="Proteomes" id="UP001175271">
    <property type="component" value="Unassembled WGS sequence"/>
</dbReference>
<sequence>MAQKYLLLVMNVEPKKSQQAAVPQRAVIDFVNVLPVDTAEVERVFSFINQIKTIFVVTGNFEINTSVKI</sequence>
<proteinExistence type="predicted"/>
<gene>
    <name evidence="1" type="ORF">QR680_008648</name>
</gene>
<protein>
    <submittedName>
        <fullName evidence="1">Uncharacterized protein</fullName>
    </submittedName>
</protein>
<keyword evidence="2" id="KW-1185">Reference proteome</keyword>
<evidence type="ECO:0000313" key="1">
    <source>
        <dbReference type="EMBL" id="KAK0424385.1"/>
    </source>
</evidence>
<dbReference type="EMBL" id="JAUCMV010000001">
    <property type="protein sequence ID" value="KAK0424385.1"/>
    <property type="molecule type" value="Genomic_DNA"/>
</dbReference>
<reference evidence="1" key="1">
    <citation type="submission" date="2023-06" db="EMBL/GenBank/DDBJ databases">
        <title>Genomic analysis of the entomopathogenic nematode Steinernema hermaphroditum.</title>
        <authorList>
            <person name="Schwarz E.M."/>
            <person name="Heppert J.K."/>
            <person name="Baniya A."/>
            <person name="Schwartz H.T."/>
            <person name="Tan C.-H."/>
            <person name="Antoshechkin I."/>
            <person name="Sternberg P.W."/>
            <person name="Goodrich-Blair H."/>
            <person name="Dillman A.R."/>
        </authorList>
    </citation>
    <scope>NUCLEOTIDE SEQUENCE</scope>
    <source>
        <strain evidence="1">PS9179</strain>
        <tissue evidence="1">Whole animal</tissue>
    </source>
</reference>
<accession>A0AA39M8E6</accession>